<dbReference type="Proteomes" id="UP000824890">
    <property type="component" value="Unassembled WGS sequence"/>
</dbReference>
<dbReference type="InterPro" id="IPR001810">
    <property type="entry name" value="F-box_dom"/>
</dbReference>
<name>A0ABQ8C5G0_BRANA</name>
<gene>
    <name evidence="3" type="ORF">HID58_034937</name>
</gene>
<dbReference type="SMART" id="SM00256">
    <property type="entry name" value="FBOX"/>
    <property type="match status" value="1"/>
</dbReference>
<comment type="caution">
    <text evidence="3">The sequence shown here is derived from an EMBL/GenBank/DDBJ whole genome shotgun (WGS) entry which is preliminary data.</text>
</comment>
<dbReference type="PANTHER" id="PTHR31672">
    <property type="entry name" value="BNACNNG10540D PROTEIN"/>
    <property type="match status" value="1"/>
</dbReference>
<keyword evidence="4" id="KW-1185">Reference proteome</keyword>
<evidence type="ECO:0000256" key="1">
    <source>
        <dbReference type="SAM" id="MobiDB-lite"/>
    </source>
</evidence>
<dbReference type="Pfam" id="PF07734">
    <property type="entry name" value="FBA_1"/>
    <property type="match status" value="3"/>
</dbReference>
<dbReference type="InterPro" id="IPR006527">
    <property type="entry name" value="F-box-assoc_dom_typ1"/>
</dbReference>
<dbReference type="InterPro" id="IPR050796">
    <property type="entry name" value="SCF_F-box_component"/>
</dbReference>
<feature type="domain" description="F-box" evidence="2">
    <location>
        <begin position="261"/>
        <end position="306"/>
    </location>
</feature>
<organism evidence="3 4">
    <name type="scientific">Brassica napus</name>
    <name type="common">Rape</name>
    <dbReference type="NCBI Taxonomy" id="3708"/>
    <lineage>
        <taxon>Eukaryota</taxon>
        <taxon>Viridiplantae</taxon>
        <taxon>Streptophyta</taxon>
        <taxon>Embryophyta</taxon>
        <taxon>Tracheophyta</taxon>
        <taxon>Spermatophyta</taxon>
        <taxon>Magnoliopsida</taxon>
        <taxon>eudicotyledons</taxon>
        <taxon>Gunneridae</taxon>
        <taxon>Pentapetalae</taxon>
        <taxon>rosids</taxon>
        <taxon>malvids</taxon>
        <taxon>Brassicales</taxon>
        <taxon>Brassicaceae</taxon>
        <taxon>Brassiceae</taxon>
        <taxon>Brassica</taxon>
    </lineage>
</organism>
<dbReference type="CDD" id="cd22157">
    <property type="entry name" value="F-box_AtFBW1-like"/>
    <property type="match status" value="1"/>
</dbReference>
<dbReference type="EMBL" id="JAGKQM010000009">
    <property type="protein sequence ID" value="KAH0911616.1"/>
    <property type="molecule type" value="Genomic_DNA"/>
</dbReference>
<dbReference type="SUPFAM" id="SSF81383">
    <property type="entry name" value="F-box domain"/>
    <property type="match status" value="1"/>
</dbReference>
<reference evidence="3 4" key="1">
    <citation type="submission" date="2021-05" db="EMBL/GenBank/DDBJ databases">
        <title>Genome Assembly of Synthetic Allotetraploid Brassica napus Reveals Homoeologous Exchanges between Subgenomes.</title>
        <authorList>
            <person name="Davis J.T."/>
        </authorList>
    </citation>
    <scope>NUCLEOTIDE SEQUENCE [LARGE SCALE GENOMIC DNA]</scope>
    <source>
        <strain evidence="4">cv. Da-Ae</strain>
        <tissue evidence="3">Seedling</tissue>
    </source>
</reference>
<feature type="region of interest" description="Disordered" evidence="1">
    <location>
        <begin position="488"/>
        <end position="508"/>
    </location>
</feature>
<proteinExistence type="predicted"/>
<dbReference type="InterPro" id="IPR036047">
    <property type="entry name" value="F-box-like_dom_sf"/>
</dbReference>
<dbReference type="PROSITE" id="PS50181">
    <property type="entry name" value="FBOX"/>
    <property type="match status" value="1"/>
</dbReference>
<evidence type="ECO:0000313" key="3">
    <source>
        <dbReference type="EMBL" id="KAH0911616.1"/>
    </source>
</evidence>
<accession>A0ABQ8C5G0</accession>
<feature type="non-terminal residue" evidence="3">
    <location>
        <position position="508"/>
    </location>
</feature>
<protein>
    <recommendedName>
        <fullName evidence="2">F-box domain-containing protein</fullName>
    </recommendedName>
</protein>
<dbReference type="Pfam" id="PF00646">
    <property type="entry name" value="F-box"/>
    <property type="match status" value="1"/>
</dbReference>
<evidence type="ECO:0000313" key="4">
    <source>
        <dbReference type="Proteomes" id="UP000824890"/>
    </source>
</evidence>
<evidence type="ECO:0000259" key="2">
    <source>
        <dbReference type="PROSITE" id="PS50181"/>
    </source>
</evidence>
<dbReference type="Gene3D" id="1.20.1280.50">
    <property type="match status" value="1"/>
</dbReference>
<feature type="compositionally biased region" description="Basic and acidic residues" evidence="1">
    <location>
        <begin position="497"/>
        <end position="508"/>
    </location>
</feature>
<sequence>MHADKIRAVREGESMIVAVMDYNLYLTRVVLVDNEDPIIELIESRYSWGHKRLCLALGYEDKGSSRSYKFLRFIDVWSCYEIYDFDSSSWKDLDITPSVAESFDPLLRLPFDVGRDDDVTLSCVREEKLAVLITHNKVGPMEFEIWITAKIEAGEVLWSKFLSVVDTVPYPLITSKSFFIDEEKKVAMGYSKTFNIVGKAEYFKKLELAGRDRNVSRFLFKKKKLDSLVLKGTVCAIAAPVNNADMIFTSSQDKSVQIETVTKISDLPENLVEEILSKVPLKSMRAVRLTCKHWEALSKSRSFSKMHIDKIRSGESLMIAKMGMGCNLYLVRIVLGGLNEDPFIECQDRLTCKDKQTKISQVFHCDGLLLCVLRMRDDVTKYIVWNPYLGQTSSIESPYSHRPAGWNWFTYALGYEDKGSTCRGYKLLSFFIDEEKKVAMSYSKTFNIVGEDGYLKKLKFRERLGIDRNCSVMLSSYVPSLVHIKQPAVGDKRKQHKDFEAQGYDKKK</sequence>
<dbReference type="PANTHER" id="PTHR31672:SF13">
    <property type="entry name" value="F-BOX PROTEIN CPR30-LIKE"/>
    <property type="match status" value="1"/>
</dbReference>